<dbReference type="Proteomes" id="UP001210720">
    <property type="component" value="Unassembled WGS sequence"/>
</dbReference>
<sequence>MTAGLSACATPQLTTRNAPFETVPTPGAQQVVAQVPTASAPDIPQRPVATNARLSIADYEIKMPQSLTVSEANLFYPVADIVWRGDKIGNRKQQIGAIFQESITRAKPNLNGDQGVKLSITLNRFHSITEKTRYTVGGVHSISFFVTATDASTGEVLINNRKVKADLEAYGGLRAINAEKQGLTMKERLHRHLARVIAAELTLPNGWADMDRQLERAVDQI</sequence>
<reference evidence="1 2" key="1">
    <citation type="submission" date="2023-01" db="EMBL/GenBank/DDBJ databases">
        <title>Thalassococcus onchidii sp. nov., isolated from a marine invertebrate from the South China Sea.</title>
        <authorList>
            <person name="Xu S."/>
            <person name="Liu Z."/>
            <person name="Xu Y."/>
        </authorList>
    </citation>
    <scope>NUCLEOTIDE SEQUENCE [LARGE SCALE GENOMIC DNA]</scope>
    <source>
        <strain evidence="1 2">KCTC 32084</strain>
    </source>
</reference>
<comment type="caution">
    <text evidence="1">The sequence shown here is derived from an EMBL/GenBank/DDBJ whole genome shotgun (WGS) entry which is preliminary data.</text>
</comment>
<accession>A0ABT4XR20</accession>
<dbReference type="Pfam" id="PF20569">
    <property type="entry name" value="DUF6778"/>
    <property type="match status" value="1"/>
</dbReference>
<dbReference type="RefSeq" id="WP_271431748.1">
    <property type="nucleotide sequence ID" value="NZ_JAQIOY010000002.1"/>
</dbReference>
<evidence type="ECO:0008006" key="3">
    <source>
        <dbReference type="Google" id="ProtNLM"/>
    </source>
</evidence>
<evidence type="ECO:0000313" key="2">
    <source>
        <dbReference type="Proteomes" id="UP001210720"/>
    </source>
</evidence>
<name>A0ABT4XR20_9RHOB</name>
<dbReference type="EMBL" id="JAQIOY010000002">
    <property type="protein sequence ID" value="MDA7424392.1"/>
    <property type="molecule type" value="Genomic_DNA"/>
</dbReference>
<dbReference type="InterPro" id="IPR046705">
    <property type="entry name" value="DUF6778"/>
</dbReference>
<proteinExistence type="predicted"/>
<organism evidence="1 2">
    <name type="scientific">Thalassococcus lentus</name>
    <dbReference type="NCBI Taxonomy" id="1210524"/>
    <lineage>
        <taxon>Bacteria</taxon>
        <taxon>Pseudomonadati</taxon>
        <taxon>Pseudomonadota</taxon>
        <taxon>Alphaproteobacteria</taxon>
        <taxon>Rhodobacterales</taxon>
        <taxon>Roseobacteraceae</taxon>
        <taxon>Thalassococcus</taxon>
    </lineage>
</organism>
<evidence type="ECO:0000313" key="1">
    <source>
        <dbReference type="EMBL" id="MDA7424392.1"/>
    </source>
</evidence>
<protein>
    <recommendedName>
        <fullName evidence="3">Lipoprotein</fullName>
    </recommendedName>
</protein>
<keyword evidence="2" id="KW-1185">Reference proteome</keyword>
<gene>
    <name evidence="1" type="ORF">PFY00_06625</name>
</gene>